<evidence type="ECO:0000256" key="1">
    <source>
        <dbReference type="ARBA" id="ARBA00004651"/>
    </source>
</evidence>
<keyword evidence="2" id="KW-0813">Transport</keyword>
<reference evidence="9" key="1">
    <citation type="journal article" date="2019" name="Int. J. Syst. Evol. Microbiol.">
        <title>The Global Catalogue of Microorganisms (GCM) 10K type strain sequencing project: providing services to taxonomists for standard genome sequencing and annotation.</title>
        <authorList>
            <consortium name="The Broad Institute Genomics Platform"/>
            <consortium name="The Broad Institute Genome Sequencing Center for Infectious Disease"/>
            <person name="Wu L."/>
            <person name="Ma J."/>
        </authorList>
    </citation>
    <scope>NUCLEOTIDE SEQUENCE [LARGE SCALE GENOMIC DNA]</scope>
    <source>
        <strain evidence="9">CCUG 58127</strain>
    </source>
</reference>
<dbReference type="Gene3D" id="1.20.1720.10">
    <property type="entry name" value="Multidrug resistance protein D"/>
    <property type="match status" value="1"/>
</dbReference>
<feature type="transmembrane region" description="Helical" evidence="6">
    <location>
        <begin position="21"/>
        <end position="44"/>
    </location>
</feature>
<keyword evidence="3 6" id="KW-0812">Transmembrane</keyword>
<evidence type="ECO:0000256" key="6">
    <source>
        <dbReference type="SAM" id="Phobius"/>
    </source>
</evidence>
<organism evidence="8 9">
    <name type="scientific">Flexivirga alba</name>
    <dbReference type="NCBI Taxonomy" id="702742"/>
    <lineage>
        <taxon>Bacteria</taxon>
        <taxon>Bacillati</taxon>
        <taxon>Actinomycetota</taxon>
        <taxon>Actinomycetes</taxon>
        <taxon>Micrococcales</taxon>
        <taxon>Dermacoccaceae</taxon>
        <taxon>Flexivirga</taxon>
    </lineage>
</organism>
<accession>A0ABW2AHF6</accession>
<feature type="transmembrane region" description="Helical" evidence="6">
    <location>
        <begin position="273"/>
        <end position="299"/>
    </location>
</feature>
<dbReference type="CDD" id="cd17321">
    <property type="entry name" value="MFS_MMR_MDR_like"/>
    <property type="match status" value="1"/>
</dbReference>
<keyword evidence="4 6" id="KW-1133">Transmembrane helix</keyword>
<feature type="domain" description="Major facilitator superfamily (MFS) profile" evidence="7">
    <location>
        <begin position="22"/>
        <end position="501"/>
    </location>
</feature>
<evidence type="ECO:0000256" key="5">
    <source>
        <dbReference type="ARBA" id="ARBA00023136"/>
    </source>
</evidence>
<feature type="transmembrane region" description="Helical" evidence="6">
    <location>
        <begin position="56"/>
        <end position="76"/>
    </location>
</feature>
<dbReference type="PROSITE" id="PS50850">
    <property type="entry name" value="MFS"/>
    <property type="match status" value="1"/>
</dbReference>
<feature type="transmembrane region" description="Helical" evidence="6">
    <location>
        <begin position="120"/>
        <end position="138"/>
    </location>
</feature>
<evidence type="ECO:0000256" key="3">
    <source>
        <dbReference type="ARBA" id="ARBA00022692"/>
    </source>
</evidence>
<dbReference type="Proteomes" id="UP001596298">
    <property type="component" value="Unassembled WGS sequence"/>
</dbReference>
<feature type="transmembrane region" description="Helical" evidence="6">
    <location>
        <begin position="311"/>
        <end position="331"/>
    </location>
</feature>
<evidence type="ECO:0000256" key="4">
    <source>
        <dbReference type="ARBA" id="ARBA00022989"/>
    </source>
</evidence>
<dbReference type="PANTHER" id="PTHR42718">
    <property type="entry name" value="MAJOR FACILITATOR SUPERFAMILY MULTIDRUG TRANSPORTER MFSC"/>
    <property type="match status" value="1"/>
</dbReference>
<dbReference type="PRINTS" id="PR01036">
    <property type="entry name" value="TCRTETB"/>
</dbReference>
<keyword evidence="9" id="KW-1185">Reference proteome</keyword>
<feature type="transmembrane region" description="Helical" evidence="6">
    <location>
        <begin position="232"/>
        <end position="252"/>
    </location>
</feature>
<evidence type="ECO:0000259" key="7">
    <source>
        <dbReference type="PROSITE" id="PS50850"/>
    </source>
</evidence>
<feature type="transmembrane region" description="Helical" evidence="6">
    <location>
        <begin position="475"/>
        <end position="497"/>
    </location>
</feature>
<sequence>MTALDAPPRKDHPPTTTRPRLNLTVMCLAGFMIQVDVTIVNVALPRIQAGLQLNGGGLLWVVTAYALSLAACIPVAAALGDRFGHRPVFLTGVAVFTVASVGCALAGTGLALVIARAAQGAGGAAMLALTLSIITESYTGDGRAGAIGTWAAVGGTGFGVGPVVGGLLLSVTGWSSVFWVNVPVGIFAFVGALVAVPRSHPSEHRLDVLGATLCAGGLVALSFGLTRSSAHPWSSLLVAGPVLSGVALLLAFSGWQRRAAYPMAPPALLRIRGFAPAVVVYLAAYAAFGGILFFCTLLYQDVAGWSVLRTGLSWLFMNVPFLVVAQCSAALQRRLSARTQVTAGCLGAAAGAATLTVVTVTTPFAVTAVAFVLAGAGFGALVPVLTHVAMAEVPSRLSGIASGLLNSARQVGTSIGLAVLGYVAAARTLSAWHRLPGHLARAAEADVVSGRVSSVGHALGSAYRQPAVTSFEQGYHWAVGVGAVLLALGAAVAWCAFPTRAEPVESTRAPSEGGLA</sequence>
<dbReference type="Gene3D" id="1.20.1250.20">
    <property type="entry name" value="MFS general substrate transporter like domains"/>
    <property type="match status" value="1"/>
</dbReference>
<dbReference type="InterPro" id="IPR011701">
    <property type="entry name" value="MFS"/>
</dbReference>
<evidence type="ECO:0000256" key="2">
    <source>
        <dbReference type="ARBA" id="ARBA00022448"/>
    </source>
</evidence>
<feature type="transmembrane region" description="Helical" evidence="6">
    <location>
        <begin position="88"/>
        <end position="114"/>
    </location>
</feature>
<feature type="transmembrane region" description="Helical" evidence="6">
    <location>
        <begin position="343"/>
        <end position="362"/>
    </location>
</feature>
<dbReference type="EMBL" id="JBHSWH010000001">
    <property type="protein sequence ID" value="MFC6706069.1"/>
    <property type="molecule type" value="Genomic_DNA"/>
</dbReference>
<feature type="transmembrane region" description="Helical" evidence="6">
    <location>
        <begin position="150"/>
        <end position="171"/>
    </location>
</feature>
<protein>
    <submittedName>
        <fullName evidence="8">MFS transporter</fullName>
    </submittedName>
</protein>
<keyword evidence="5 6" id="KW-0472">Membrane</keyword>
<dbReference type="SUPFAM" id="SSF103473">
    <property type="entry name" value="MFS general substrate transporter"/>
    <property type="match status" value="1"/>
</dbReference>
<evidence type="ECO:0000313" key="9">
    <source>
        <dbReference type="Proteomes" id="UP001596298"/>
    </source>
</evidence>
<comment type="subcellular location">
    <subcellularLocation>
        <location evidence="1">Cell membrane</location>
        <topology evidence="1">Multi-pass membrane protein</topology>
    </subcellularLocation>
</comment>
<name>A0ABW2AHF6_9MICO</name>
<feature type="transmembrane region" description="Helical" evidence="6">
    <location>
        <begin position="411"/>
        <end position="429"/>
    </location>
</feature>
<dbReference type="PANTHER" id="PTHR42718:SF9">
    <property type="entry name" value="MAJOR FACILITATOR SUPERFAMILY MULTIDRUG TRANSPORTER MFSC"/>
    <property type="match status" value="1"/>
</dbReference>
<comment type="caution">
    <text evidence="8">The sequence shown here is derived from an EMBL/GenBank/DDBJ whole genome shotgun (WGS) entry which is preliminary data.</text>
</comment>
<feature type="transmembrane region" description="Helical" evidence="6">
    <location>
        <begin position="208"/>
        <end position="226"/>
    </location>
</feature>
<feature type="transmembrane region" description="Helical" evidence="6">
    <location>
        <begin position="368"/>
        <end position="390"/>
    </location>
</feature>
<gene>
    <name evidence="8" type="ORF">ACFQDH_12555</name>
</gene>
<dbReference type="Pfam" id="PF07690">
    <property type="entry name" value="MFS_1"/>
    <property type="match status" value="1"/>
</dbReference>
<evidence type="ECO:0000313" key="8">
    <source>
        <dbReference type="EMBL" id="MFC6706069.1"/>
    </source>
</evidence>
<dbReference type="RefSeq" id="WP_382401769.1">
    <property type="nucleotide sequence ID" value="NZ_JBHSWH010000001.1"/>
</dbReference>
<dbReference type="InterPro" id="IPR036259">
    <property type="entry name" value="MFS_trans_sf"/>
</dbReference>
<proteinExistence type="predicted"/>
<dbReference type="InterPro" id="IPR020846">
    <property type="entry name" value="MFS_dom"/>
</dbReference>
<feature type="transmembrane region" description="Helical" evidence="6">
    <location>
        <begin position="177"/>
        <end position="196"/>
    </location>
</feature>